<reference evidence="1" key="1">
    <citation type="submission" date="2021-06" db="EMBL/GenBank/DDBJ databases">
        <authorList>
            <person name="Kallberg Y."/>
            <person name="Tangrot J."/>
            <person name="Rosling A."/>
        </authorList>
    </citation>
    <scope>NUCLEOTIDE SEQUENCE</scope>
    <source>
        <strain evidence="1">FL966</strain>
    </source>
</reference>
<dbReference type="Proteomes" id="UP000789759">
    <property type="component" value="Unassembled WGS sequence"/>
</dbReference>
<feature type="non-terminal residue" evidence="1">
    <location>
        <position position="44"/>
    </location>
</feature>
<protein>
    <submittedName>
        <fullName evidence="1">15810_t:CDS:1</fullName>
    </submittedName>
</protein>
<dbReference type="AlphaFoldDB" id="A0A9N9P9A9"/>
<accession>A0A9N9P9A9</accession>
<evidence type="ECO:0000313" key="2">
    <source>
        <dbReference type="Proteomes" id="UP000789759"/>
    </source>
</evidence>
<gene>
    <name evidence="1" type="ORF">CPELLU_LOCUS19371</name>
</gene>
<organism evidence="1 2">
    <name type="scientific">Cetraspora pellucida</name>
    <dbReference type="NCBI Taxonomy" id="1433469"/>
    <lineage>
        <taxon>Eukaryota</taxon>
        <taxon>Fungi</taxon>
        <taxon>Fungi incertae sedis</taxon>
        <taxon>Mucoromycota</taxon>
        <taxon>Glomeromycotina</taxon>
        <taxon>Glomeromycetes</taxon>
        <taxon>Diversisporales</taxon>
        <taxon>Gigasporaceae</taxon>
        <taxon>Cetraspora</taxon>
    </lineage>
</organism>
<sequence>LSIGCNHLVLALKFESKFVDAGWYLKDSSKNLADRFLTLCSVLF</sequence>
<comment type="caution">
    <text evidence="1">The sequence shown here is derived from an EMBL/GenBank/DDBJ whole genome shotgun (WGS) entry which is preliminary data.</text>
</comment>
<name>A0A9N9P9A9_9GLOM</name>
<feature type="non-terminal residue" evidence="1">
    <location>
        <position position="1"/>
    </location>
</feature>
<keyword evidence="2" id="KW-1185">Reference proteome</keyword>
<proteinExistence type="predicted"/>
<evidence type="ECO:0000313" key="1">
    <source>
        <dbReference type="EMBL" id="CAG8817712.1"/>
    </source>
</evidence>
<dbReference type="EMBL" id="CAJVQA010045811">
    <property type="protein sequence ID" value="CAG8817712.1"/>
    <property type="molecule type" value="Genomic_DNA"/>
</dbReference>